<dbReference type="EMBL" id="MF101430">
    <property type="protein sequence ID" value="ARW64010.1"/>
    <property type="molecule type" value="Genomic_DNA"/>
</dbReference>
<sequence>MNNNKVNDKLLIFKHKIKYNHKKYLQNLKEFKFFRI</sequence>
<keyword evidence="1" id="KW-0150">Chloroplast</keyword>
<keyword evidence="1" id="KW-0934">Plastid</keyword>
<dbReference type="GeneID" id="33357229"/>
<accession>A0A1Z1MDB6</accession>
<dbReference type="AlphaFoldDB" id="A0A1Z1MDB6"/>
<name>A0A1Z1MDB6_9FLOR</name>
<protein>
    <submittedName>
        <fullName evidence="1">Uncharacterized protein</fullName>
    </submittedName>
</protein>
<dbReference type="RefSeq" id="YP_009395242.1">
    <property type="nucleotide sequence ID" value="NC_035276.1"/>
</dbReference>
<organism evidence="1">
    <name type="scientific">Alsidium seaforthii</name>
    <dbReference type="NCBI Taxonomy" id="2007182"/>
    <lineage>
        <taxon>Eukaryota</taxon>
        <taxon>Rhodophyta</taxon>
        <taxon>Florideophyceae</taxon>
        <taxon>Rhodymeniophycidae</taxon>
        <taxon>Ceramiales</taxon>
        <taxon>Rhodomelaceae</taxon>
        <taxon>Polysiphonioideae</taxon>
        <taxon>Alsidium</taxon>
    </lineage>
</organism>
<geneLocation type="chloroplast" evidence="1"/>
<proteinExistence type="predicted"/>
<evidence type="ECO:0000313" key="1">
    <source>
        <dbReference type="EMBL" id="ARW64010.1"/>
    </source>
</evidence>
<gene>
    <name evidence="1" type="primary">orf36</name>
</gene>
<reference evidence="1" key="1">
    <citation type="journal article" date="2017" name="J. Phycol.">
        <title>Analysis of chloroplast genomes and a supermatrix inform reclassification of the Rhodomelaceae (Rhodophyta).</title>
        <authorList>
            <person name="Diaz-Tapia P."/>
            <person name="Maggs C.A."/>
            <person name="West J.A."/>
            <person name="Verbruggen H."/>
        </authorList>
    </citation>
    <scope>NUCLEOTIDE SEQUENCE</scope>
    <source>
        <strain evidence="1">PD644</strain>
    </source>
</reference>